<name>A0ABY5GDQ8_9GAMM</name>
<dbReference type="InterPro" id="IPR009003">
    <property type="entry name" value="Peptidase_S1_PA"/>
</dbReference>
<dbReference type="GO" id="GO:0006508">
    <property type="term" value="P:proteolysis"/>
    <property type="evidence" value="ECO:0007669"/>
    <property type="project" value="UniProtKB-KW"/>
</dbReference>
<dbReference type="EMBL" id="CP101508">
    <property type="protein sequence ID" value="UTV27382.1"/>
    <property type="molecule type" value="Genomic_DNA"/>
</dbReference>
<evidence type="ECO:0000256" key="1">
    <source>
        <dbReference type="SAM" id="MobiDB-lite"/>
    </source>
</evidence>
<dbReference type="RefSeq" id="WP_255388597.1">
    <property type="nucleotide sequence ID" value="NZ_CP101508.1"/>
</dbReference>
<proteinExistence type="predicted"/>
<sequence>MTLLAHLNLLHLLRPHQLPLLCFSLLLTSCVMSNGPVSPASNHHANQMVVVGIPLLLGGFGSAVPVNDQYMITAKHVAKLSWDFEVIHHPFCDLSLIRRHADFIPTWGLIYPDQPVSHHGHSLLGNSIKGKGKYLQDVIDTNTDCLYSLSDAPVMSGMSGGPVFNQYGEIVGITVAIVNNPEDLRNLRPAARYSQFVPATLIFDWLDALGIATTAATPALASIQVSPYVHQLNRPGEPPVALAQTHSFSTGLPETEANQLRSIQADNTSVTAPSTVQTGSRIPVAPTYIPPAKQATPASPAESLSGLHPQATEDAQLAAKQPADAPVHAPTKRRYLFSETEYRGSQ</sequence>
<feature type="compositionally biased region" description="Polar residues" evidence="1">
    <location>
        <begin position="268"/>
        <end position="280"/>
    </location>
</feature>
<dbReference type="Gene3D" id="2.40.10.10">
    <property type="entry name" value="Trypsin-like serine proteases"/>
    <property type="match status" value="1"/>
</dbReference>
<dbReference type="GO" id="GO:0008233">
    <property type="term" value="F:peptidase activity"/>
    <property type="evidence" value="ECO:0007669"/>
    <property type="project" value="UniProtKB-KW"/>
</dbReference>
<keyword evidence="2" id="KW-0378">Hydrolase</keyword>
<evidence type="ECO:0000313" key="2">
    <source>
        <dbReference type="EMBL" id="UTV27382.1"/>
    </source>
</evidence>
<dbReference type="Proteomes" id="UP001057998">
    <property type="component" value="Chromosome 1"/>
</dbReference>
<gene>
    <name evidence="2" type="ORF">NNL38_13805</name>
</gene>
<dbReference type="SUPFAM" id="SSF50494">
    <property type="entry name" value="Trypsin-like serine proteases"/>
    <property type="match status" value="1"/>
</dbReference>
<organism evidence="2 3">
    <name type="scientific">Photobacterium atrarenae</name>
    <dbReference type="NCBI Taxonomy" id="865757"/>
    <lineage>
        <taxon>Bacteria</taxon>
        <taxon>Pseudomonadati</taxon>
        <taxon>Pseudomonadota</taxon>
        <taxon>Gammaproteobacteria</taxon>
        <taxon>Vibrionales</taxon>
        <taxon>Vibrionaceae</taxon>
        <taxon>Photobacterium</taxon>
    </lineage>
</organism>
<keyword evidence="2" id="KW-0645">Protease</keyword>
<reference evidence="2" key="1">
    <citation type="submission" date="2022-07" db="EMBL/GenBank/DDBJ databases">
        <title>Genome sequencing of Photobacterium atrarenae GJH2-4.</title>
        <authorList>
            <person name="Park S.-J."/>
        </authorList>
    </citation>
    <scope>NUCLEOTIDE SEQUENCE</scope>
    <source>
        <strain evidence="2">GJH2-4</strain>
    </source>
</reference>
<dbReference type="InterPro" id="IPR043504">
    <property type="entry name" value="Peptidase_S1_PA_chymotrypsin"/>
</dbReference>
<evidence type="ECO:0000313" key="3">
    <source>
        <dbReference type="Proteomes" id="UP001057998"/>
    </source>
</evidence>
<feature type="region of interest" description="Disordered" evidence="1">
    <location>
        <begin position="268"/>
        <end position="346"/>
    </location>
</feature>
<keyword evidence="3" id="KW-1185">Reference proteome</keyword>
<protein>
    <submittedName>
        <fullName evidence="2">Serine protease</fullName>
    </submittedName>
</protein>
<accession>A0ABY5GDQ8</accession>